<sequence length="465" mass="52883">MSEKRRLQASIEHVHGSGEIAYGKEELVVVCLVRDGRPYVKAFIEHYRSLGARHIAFLDNGSTDGTVEALKGYEDVTVLRTSLPYKLEDAPVEDDPVGNGWTREIPFKQYLYARFGGRDRWCLCADIDELFDYPYSDVVGLDSFLAYLNEGRYTAVAAQMIDMFPAEPLSGKTAGVEEPLKQLHRFCDLSNVDRSGMKGTKVGTKALRSRNTTVASEELEFFGGGIRNTVFGTKPHLTKFPLVFLDGKSKPLDHSAHRVGNATVADITCALFHYKFVDAHFQRQIAQAVSEEHRMMGSAKYKVYQRVMAESQNLQLKRKNATEVTGVNDLLDHAVLVVSDEYVNWVNSDEKRAVAERNDGETEGMIDAYLEARRREREKTLRVQRLDRRLRDALKQQSRKNGKLQNTRESQGRSRELAQRNRALEMRVEDLQKQVEGLRNSRTWRVLNVLHQAWLRASKLVGRGS</sequence>
<proteinExistence type="predicted"/>
<accession>A0A6J4QA39</accession>
<gene>
    <name evidence="2" type="ORF">AVDCRST_MAG22-3388</name>
</gene>
<organism evidence="2">
    <name type="scientific">uncultured Rubrobacteraceae bacterium</name>
    <dbReference type="NCBI Taxonomy" id="349277"/>
    <lineage>
        <taxon>Bacteria</taxon>
        <taxon>Bacillati</taxon>
        <taxon>Actinomycetota</taxon>
        <taxon>Rubrobacteria</taxon>
        <taxon>Rubrobacterales</taxon>
        <taxon>Rubrobacteraceae</taxon>
        <taxon>environmental samples</taxon>
    </lineage>
</organism>
<name>A0A6J4QA39_9ACTN</name>
<evidence type="ECO:0000313" key="2">
    <source>
        <dbReference type="EMBL" id="CAA9432364.1"/>
    </source>
</evidence>
<dbReference type="Pfam" id="PF13704">
    <property type="entry name" value="Glyco_tranf_2_4"/>
    <property type="match status" value="1"/>
</dbReference>
<feature type="region of interest" description="Disordered" evidence="1">
    <location>
        <begin position="394"/>
        <end position="418"/>
    </location>
</feature>
<reference evidence="2" key="1">
    <citation type="submission" date="2020-02" db="EMBL/GenBank/DDBJ databases">
        <authorList>
            <person name="Meier V. D."/>
        </authorList>
    </citation>
    <scope>NUCLEOTIDE SEQUENCE</scope>
    <source>
        <strain evidence="2">AVDCRST_MAG22</strain>
    </source>
</reference>
<dbReference type="AlphaFoldDB" id="A0A6J4QA39"/>
<protein>
    <submittedName>
        <fullName evidence="2">Uncharacterized protein</fullName>
    </submittedName>
</protein>
<evidence type="ECO:0000256" key="1">
    <source>
        <dbReference type="SAM" id="MobiDB-lite"/>
    </source>
</evidence>
<dbReference type="EMBL" id="CADCUV010000160">
    <property type="protein sequence ID" value="CAA9432364.1"/>
    <property type="molecule type" value="Genomic_DNA"/>
</dbReference>